<reference evidence="1 2" key="1">
    <citation type="journal article" date="2011" name="Front. Microbiol.">
        <title>Two Strains of Crocosphaera watsonii with Highly Conserved Genomes are Distinguished by Strain-Specific Features.</title>
        <authorList>
            <person name="Bench S.R."/>
            <person name="Ilikchyan I.N."/>
            <person name="Tripp H.J."/>
            <person name="Zehr J.P."/>
        </authorList>
    </citation>
    <scope>NUCLEOTIDE SEQUENCE [LARGE SCALE GENOMIC DNA]</scope>
    <source>
        <strain evidence="1 2">WH 0003</strain>
    </source>
</reference>
<dbReference type="AlphaFoldDB" id="G5JCN5"/>
<proteinExistence type="predicted"/>
<organism evidence="1 2">
    <name type="scientific">Crocosphaera watsonii WH 0003</name>
    <dbReference type="NCBI Taxonomy" id="423471"/>
    <lineage>
        <taxon>Bacteria</taxon>
        <taxon>Bacillati</taxon>
        <taxon>Cyanobacteriota</taxon>
        <taxon>Cyanophyceae</taxon>
        <taxon>Oscillatoriophycideae</taxon>
        <taxon>Chroococcales</taxon>
        <taxon>Aphanothecaceae</taxon>
        <taxon>Crocosphaera</taxon>
    </lineage>
</organism>
<dbReference type="Proteomes" id="UP000003477">
    <property type="component" value="Unassembled WGS sequence"/>
</dbReference>
<evidence type="ECO:0000313" key="2">
    <source>
        <dbReference type="Proteomes" id="UP000003477"/>
    </source>
</evidence>
<gene>
    <name evidence="1" type="ORF">CWATWH0003_5188</name>
</gene>
<evidence type="ECO:0000313" key="1">
    <source>
        <dbReference type="EMBL" id="EHJ10056.1"/>
    </source>
</evidence>
<accession>G5JCN5</accession>
<protein>
    <submittedName>
        <fullName evidence="1">Uncharacterized protein</fullName>
    </submittedName>
</protein>
<sequence length="78" mass="8582">MKGTQQEAGIDGDFNPHLTGDHQIEDFGGGLKPDWARHKGFTLTKNLPSCLLPPAFCLARRAVKRSLDPSAVVDYFLN</sequence>
<dbReference type="PATRIC" id="fig|423471.3.peg.4849"/>
<dbReference type="EMBL" id="AESD01000794">
    <property type="protein sequence ID" value="EHJ10056.1"/>
    <property type="molecule type" value="Genomic_DNA"/>
</dbReference>
<name>G5JCN5_CROWT</name>
<comment type="caution">
    <text evidence="1">The sequence shown here is derived from an EMBL/GenBank/DDBJ whole genome shotgun (WGS) entry which is preliminary data.</text>
</comment>